<evidence type="ECO:0000313" key="3">
    <source>
        <dbReference type="Proteomes" id="UP000259030"/>
    </source>
</evidence>
<dbReference type="Proteomes" id="UP000259030">
    <property type="component" value="Plasmid pDFI1"/>
</dbReference>
<evidence type="ECO:0000313" key="2">
    <source>
        <dbReference type="EMBL" id="ASN82360.1"/>
    </source>
</evidence>
<dbReference type="Pfam" id="PF03807">
    <property type="entry name" value="F420_oxidored"/>
    <property type="match status" value="1"/>
</dbReference>
<dbReference type="SUPFAM" id="SSF51735">
    <property type="entry name" value="NAD(P)-binding Rossmann-fold domains"/>
    <property type="match status" value="1"/>
</dbReference>
<feature type="domain" description="Pyrroline-5-carboxylate reductase catalytic N-terminal" evidence="1">
    <location>
        <begin position="7"/>
        <end position="90"/>
    </location>
</feature>
<dbReference type="KEGG" id="dfc:DFI_14310"/>
<proteinExistence type="predicted"/>
<dbReference type="Gene3D" id="3.40.50.720">
    <property type="entry name" value="NAD(P)-binding Rossmann-like Domain"/>
    <property type="match status" value="1"/>
</dbReference>
<dbReference type="EMBL" id="CP021082">
    <property type="protein sequence ID" value="ASN82360.1"/>
    <property type="molecule type" value="Genomic_DNA"/>
</dbReference>
<accession>A0A221T0H0</accession>
<name>A0A221T0H0_9DEIO</name>
<keyword evidence="3" id="KW-1185">Reference proteome</keyword>
<dbReference type="AlphaFoldDB" id="A0A221T0H0"/>
<gene>
    <name evidence="2" type="ORF">DFI_14310</name>
</gene>
<organism evidence="2 3">
    <name type="scientific">Deinococcus ficus</name>
    <dbReference type="NCBI Taxonomy" id="317577"/>
    <lineage>
        <taxon>Bacteria</taxon>
        <taxon>Thermotogati</taxon>
        <taxon>Deinococcota</taxon>
        <taxon>Deinococci</taxon>
        <taxon>Deinococcales</taxon>
        <taxon>Deinococcaceae</taxon>
        <taxon>Deinococcus</taxon>
    </lineage>
</organism>
<dbReference type="InterPro" id="IPR036291">
    <property type="entry name" value="NAD(P)-bd_dom_sf"/>
</dbReference>
<evidence type="ECO:0000259" key="1">
    <source>
        <dbReference type="Pfam" id="PF03807"/>
    </source>
</evidence>
<reference evidence="2 3" key="1">
    <citation type="submission" date="2017-05" db="EMBL/GenBank/DDBJ databases">
        <title>The complete genome sequence of Deinococcus ficus isolated from the rhizosphere of the Ficus religiosa L. in Taiwan.</title>
        <authorList>
            <person name="Wu K.-M."/>
            <person name="Liao T.-L."/>
            <person name="Liu Y.-M."/>
            <person name="Young C.-C."/>
            <person name="Tsai S.-F."/>
        </authorList>
    </citation>
    <scope>NUCLEOTIDE SEQUENCE [LARGE SCALE GENOMIC DNA]</scope>
    <source>
        <strain evidence="2 3">CC-FR2-10</strain>
        <plasmid evidence="3">pdfi1</plasmid>
    </source>
</reference>
<protein>
    <recommendedName>
        <fullName evidence="1">Pyrroline-5-carboxylate reductase catalytic N-terminal domain-containing protein</fullName>
    </recommendedName>
</protein>
<dbReference type="RefSeq" id="WP_027463651.1">
    <property type="nucleotide sequence ID" value="NZ_CP021082.1"/>
</dbReference>
<keyword evidence="2" id="KW-0614">Plasmid</keyword>
<dbReference type="InterPro" id="IPR028939">
    <property type="entry name" value="P5C_Rdtase_cat_N"/>
</dbReference>
<sequence>MQRLAPISVLGTGMMSRTLARRLAAAGYPVMVEWRDPGTAQAVAHDLVGPVRAGRLSEAARAGDVVAIAFEHVSATGADAGELTGKVQLDLTSAWDTTRQPIPLAVGHTSSAP</sequence>
<geneLocation type="plasmid" evidence="3">
    <name>pdfi1</name>
</geneLocation>